<keyword evidence="1" id="KW-0732">Signal</keyword>
<sequence length="152" mass="15678">MRRIVVVIAATVALTVTAAVGEAGLAQASQPAGARVASSAGVLDEPSPSDQDQLRIVAAAIWGQDLANGWDMNTDVANVLSDATHAILTCSAAFSLVPKPPGWVPGITYLVKYALNLRNYFLAVSGNRTYAACVSGTALNYRSAMEIASAGV</sequence>
<name>A0ABW5FKQ3_9PSEU</name>
<accession>A0ABW5FKQ3</accession>
<dbReference type="Proteomes" id="UP001597417">
    <property type="component" value="Unassembled WGS sequence"/>
</dbReference>
<dbReference type="RefSeq" id="WP_378261490.1">
    <property type="nucleotide sequence ID" value="NZ_JBHUKR010000004.1"/>
</dbReference>
<gene>
    <name evidence="2" type="ORF">ACFSXZ_04455</name>
</gene>
<protein>
    <submittedName>
        <fullName evidence="2">Uncharacterized protein</fullName>
    </submittedName>
</protein>
<feature type="chain" id="PRO_5047541847" evidence="1">
    <location>
        <begin position="19"/>
        <end position="152"/>
    </location>
</feature>
<dbReference type="EMBL" id="JBHUKR010000004">
    <property type="protein sequence ID" value="MFD2415575.1"/>
    <property type="molecule type" value="Genomic_DNA"/>
</dbReference>
<reference evidence="3" key="1">
    <citation type="journal article" date="2019" name="Int. J. Syst. Evol. Microbiol.">
        <title>The Global Catalogue of Microorganisms (GCM) 10K type strain sequencing project: providing services to taxonomists for standard genome sequencing and annotation.</title>
        <authorList>
            <consortium name="The Broad Institute Genomics Platform"/>
            <consortium name="The Broad Institute Genome Sequencing Center for Infectious Disease"/>
            <person name="Wu L."/>
            <person name="Ma J."/>
        </authorList>
    </citation>
    <scope>NUCLEOTIDE SEQUENCE [LARGE SCALE GENOMIC DNA]</scope>
    <source>
        <strain evidence="3">CGMCC 4.7645</strain>
    </source>
</reference>
<evidence type="ECO:0000313" key="3">
    <source>
        <dbReference type="Proteomes" id="UP001597417"/>
    </source>
</evidence>
<evidence type="ECO:0000313" key="2">
    <source>
        <dbReference type="EMBL" id="MFD2415575.1"/>
    </source>
</evidence>
<feature type="signal peptide" evidence="1">
    <location>
        <begin position="1"/>
        <end position="18"/>
    </location>
</feature>
<comment type="caution">
    <text evidence="2">The sequence shown here is derived from an EMBL/GenBank/DDBJ whole genome shotgun (WGS) entry which is preliminary data.</text>
</comment>
<proteinExistence type="predicted"/>
<keyword evidence="3" id="KW-1185">Reference proteome</keyword>
<organism evidence="2 3">
    <name type="scientific">Amycolatopsis pigmentata</name>
    <dbReference type="NCBI Taxonomy" id="450801"/>
    <lineage>
        <taxon>Bacteria</taxon>
        <taxon>Bacillati</taxon>
        <taxon>Actinomycetota</taxon>
        <taxon>Actinomycetes</taxon>
        <taxon>Pseudonocardiales</taxon>
        <taxon>Pseudonocardiaceae</taxon>
        <taxon>Amycolatopsis</taxon>
    </lineage>
</organism>
<evidence type="ECO:0000256" key="1">
    <source>
        <dbReference type="SAM" id="SignalP"/>
    </source>
</evidence>